<evidence type="ECO:0000313" key="2">
    <source>
        <dbReference type="EMBL" id="OJI84775.1"/>
    </source>
</evidence>
<keyword evidence="1" id="KW-0812">Transmembrane</keyword>
<sequence length="90" mass="10209">MPHDRVGRYLLLTSIFLSFTSYLRFSSKFSMYTMLSAVMTDPPATWVQLASCPRAIDIGRSRISGVTRRDYLENAISVLLSRMQDPSSRA</sequence>
<feature type="transmembrane region" description="Helical" evidence="1">
    <location>
        <begin position="6"/>
        <end position="25"/>
    </location>
</feature>
<gene>
    <name evidence="2" type="ORF">ASPTUDRAFT_534800</name>
</gene>
<keyword evidence="1" id="KW-0472">Membrane</keyword>
<accession>A0A1L9N6G9</accession>
<dbReference type="VEuPathDB" id="FungiDB:ASPTUDRAFT_534800"/>
<organism evidence="2 3">
    <name type="scientific">Aspergillus tubingensis (strain CBS 134.48)</name>
    <dbReference type="NCBI Taxonomy" id="767770"/>
    <lineage>
        <taxon>Eukaryota</taxon>
        <taxon>Fungi</taxon>
        <taxon>Dikarya</taxon>
        <taxon>Ascomycota</taxon>
        <taxon>Pezizomycotina</taxon>
        <taxon>Eurotiomycetes</taxon>
        <taxon>Eurotiomycetidae</taxon>
        <taxon>Eurotiales</taxon>
        <taxon>Aspergillaceae</taxon>
        <taxon>Aspergillus</taxon>
        <taxon>Aspergillus subgen. Circumdati</taxon>
    </lineage>
</organism>
<name>A0A1L9N6G9_ASPTC</name>
<evidence type="ECO:0000256" key="1">
    <source>
        <dbReference type="SAM" id="Phobius"/>
    </source>
</evidence>
<dbReference type="AlphaFoldDB" id="A0A1L9N6G9"/>
<evidence type="ECO:0000313" key="3">
    <source>
        <dbReference type="Proteomes" id="UP000184304"/>
    </source>
</evidence>
<keyword evidence="1" id="KW-1133">Transmembrane helix</keyword>
<proteinExistence type="predicted"/>
<keyword evidence="3" id="KW-1185">Reference proteome</keyword>
<dbReference type="EMBL" id="KV878198">
    <property type="protein sequence ID" value="OJI84775.1"/>
    <property type="molecule type" value="Genomic_DNA"/>
</dbReference>
<reference evidence="3" key="1">
    <citation type="journal article" date="2017" name="Genome Biol.">
        <title>Comparative genomics reveals high biological diversity and specific adaptations in the industrially and medically important fungal genus Aspergillus.</title>
        <authorList>
            <person name="de Vries R.P."/>
            <person name="Riley R."/>
            <person name="Wiebenga A."/>
            <person name="Aguilar-Osorio G."/>
            <person name="Amillis S."/>
            <person name="Uchima C.A."/>
            <person name="Anderluh G."/>
            <person name="Asadollahi M."/>
            <person name="Askin M."/>
            <person name="Barry K."/>
            <person name="Battaglia E."/>
            <person name="Bayram O."/>
            <person name="Benocci T."/>
            <person name="Braus-Stromeyer S.A."/>
            <person name="Caldana C."/>
            <person name="Canovas D."/>
            <person name="Cerqueira G.C."/>
            <person name="Chen F."/>
            <person name="Chen W."/>
            <person name="Choi C."/>
            <person name="Clum A."/>
            <person name="Dos Santos R.A."/>
            <person name="Damasio A.R."/>
            <person name="Diallinas G."/>
            <person name="Emri T."/>
            <person name="Fekete E."/>
            <person name="Flipphi M."/>
            <person name="Freyberg S."/>
            <person name="Gallo A."/>
            <person name="Gournas C."/>
            <person name="Habgood R."/>
            <person name="Hainaut M."/>
            <person name="Harispe M.L."/>
            <person name="Henrissat B."/>
            <person name="Hilden K.S."/>
            <person name="Hope R."/>
            <person name="Hossain A."/>
            <person name="Karabika E."/>
            <person name="Karaffa L."/>
            <person name="Karanyi Z."/>
            <person name="Krasevec N."/>
            <person name="Kuo A."/>
            <person name="Kusch H."/>
            <person name="LaButti K."/>
            <person name="Lagendijk E.L."/>
            <person name="Lapidus A."/>
            <person name="Levasseur A."/>
            <person name="Lindquist E."/>
            <person name="Lipzen A."/>
            <person name="Logrieco A.F."/>
            <person name="MacCabe A."/>
            <person name="Maekelae M.R."/>
            <person name="Malavazi I."/>
            <person name="Melin P."/>
            <person name="Meyer V."/>
            <person name="Mielnichuk N."/>
            <person name="Miskei M."/>
            <person name="Molnar A.P."/>
            <person name="Mule G."/>
            <person name="Ngan C.Y."/>
            <person name="Orejas M."/>
            <person name="Orosz E."/>
            <person name="Ouedraogo J.P."/>
            <person name="Overkamp K.M."/>
            <person name="Park H.-S."/>
            <person name="Perrone G."/>
            <person name="Piumi F."/>
            <person name="Punt P.J."/>
            <person name="Ram A.F."/>
            <person name="Ramon A."/>
            <person name="Rauscher S."/>
            <person name="Record E."/>
            <person name="Riano-Pachon D.M."/>
            <person name="Robert V."/>
            <person name="Roehrig J."/>
            <person name="Ruller R."/>
            <person name="Salamov A."/>
            <person name="Salih N.S."/>
            <person name="Samson R.A."/>
            <person name="Sandor E."/>
            <person name="Sanguinetti M."/>
            <person name="Schuetze T."/>
            <person name="Sepcic K."/>
            <person name="Shelest E."/>
            <person name="Sherlock G."/>
            <person name="Sophianopoulou V."/>
            <person name="Squina F.M."/>
            <person name="Sun H."/>
            <person name="Susca A."/>
            <person name="Todd R.B."/>
            <person name="Tsang A."/>
            <person name="Unkles S.E."/>
            <person name="van de Wiele N."/>
            <person name="van Rossen-Uffink D."/>
            <person name="Oliveira J.V."/>
            <person name="Vesth T.C."/>
            <person name="Visser J."/>
            <person name="Yu J.-H."/>
            <person name="Zhou M."/>
            <person name="Andersen M.R."/>
            <person name="Archer D.B."/>
            <person name="Baker S.E."/>
            <person name="Benoit I."/>
            <person name="Brakhage A.A."/>
            <person name="Braus G.H."/>
            <person name="Fischer R."/>
            <person name="Frisvad J.C."/>
            <person name="Goldman G.H."/>
            <person name="Houbraken J."/>
            <person name="Oakley B."/>
            <person name="Pocsi I."/>
            <person name="Scazzocchio C."/>
            <person name="Seiboth B."/>
            <person name="vanKuyk P.A."/>
            <person name="Wortman J."/>
            <person name="Dyer P.S."/>
            <person name="Grigoriev I.V."/>
        </authorList>
    </citation>
    <scope>NUCLEOTIDE SEQUENCE [LARGE SCALE GENOMIC DNA]</scope>
    <source>
        <strain evidence="3">CBS 134.48</strain>
    </source>
</reference>
<protein>
    <submittedName>
        <fullName evidence="2">Uncharacterized protein</fullName>
    </submittedName>
</protein>
<dbReference type="Proteomes" id="UP000184304">
    <property type="component" value="Unassembled WGS sequence"/>
</dbReference>